<keyword evidence="1" id="KW-0812">Transmembrane</keyword>
<evidence type="ECO:0000313" key="3">
    <source>
        <dbReference type="Proteomes" id="UP000184184"/>
    </source>
</evidence>
<feature type="transmembrane region" description="Helical" evidence="1">
    <location>
        <begin position="12"/>
        <end position="33"/>
    </location>
</feature>
<feature type="transmembrane region" description="Helical" evidence="1">
    <location>
        <begin position="85"/>
        <end position="105"/>
    </location>
</feature>
<reference evidence="2 3" key="1">
    <citation type="submission" date="2016-11" db="EMBL/GenBank/DDBJ databases">
        <authorList>
            <person name="Jaros S."/>
            <person name="Januszkiewicz K."/>
            <person name="Wedrychowicz H."/>
        </authorList>
    </citation>
    <scope>NUCLEOTIDE SEQUENCE [LARGE SCALE GENOMIC DNA]</scope>
    <source>
        <strain evidence="2 3">CGMCC 1.10681</strain>
    </source>
</reference>
<protein>
    <submittedName>
        <fullName evidence="2">Uncharacterized protein</fullName>
    </submittedName>
</protein>
<name>A0A1M7QXK8_9BACI</name>
<dbReference type="OrthoDB" id="9893877at2"/>
<dbReference type="STRING" id="1027249.SAMN05216179_3719"/>
<organism evidence="2 3">
    <name type="scientific">Gracilibacillus kekensis</name>
    <dbReference type="NCBI Taxonomy" id="1027249"/>
    <lineage>
        <taxon>Bacteria</taxon>
        <taxon>Bacillati</taxon>
        <taxon>Bacillota</taxon>
        <taxon>Bacilli</taxon>
        <taxon>Bacillales</taxon>
        <taxon>Bacillaceae</taxon>
        <taxon>Gracilibacillus</taxon>
    </lineage>
</organism>
<evidence type="ECO:0000256" key="1">
    <source>
        <dbReference type="SAM" id="Phobius"/>
    </source>
</evidence>
<accession>A0A1M7QXK8</accession>
<dbReference type="AlphaFoldDB" id="A0A1M7QXK8"/>
<dbReference type="Proteomes" id="UP000184184">
    <property type="component" value="Unassembled WGS sequence"/>
</dbReference>
<evidence type="ECO:0000313" key="2">
    <source>
        <dbReference type="EMBL" id="SHN36649.1"/>
    </source>
</evidence>
<keyword evidence="3" id="KW-1185">Reference proteome</keyword>
<gene>
    <name evidence="2" type="ORF">SAMN05216179_3719</name>
</gene>
<dbReference type="EMBL" id="FRCZ01000011">
    <property type="protein sequence ID" value="SHN36649.1"/>
    <property type="molecule type" value="Genomic_DNA"/>
</dbReference>
<keyword evidence="1" id="KW-1133">Transmembrane helix</keyword>
<keyword evidence="1" id="KW-0472">Membrane</keyword>
<proteinExistence type="predicted"/>
<sequence>MKRKECIEINKKTISTTLLIIGYLILILVYWTIYTDAQKPSEGGVDPVGILFRFGIEIKEAVYTGAFLYAIVIFLNRKKFFSVKVISAIIGLIILMFPVLLLDFLEFLRLLRYLRGDVYT</sequence>